<sequence>MSTSPSLLIAVMNKIPLELRMWWEDLGKSEQNKVNLHLGGLTGLLKIRPRGDIIKALVTFWDPTHNVFHFSDFELTPTLEEIAGYMKSTAGLRHKYLIAPRAVNSHKFMDLLKINKGIPYSELEGGFSTRHFIYQKYGHVGGFNDPENGVCSKGNRTKWDEHRRFAFMVAFLGLVVFPQKDGNIDLRVAVVVKVLVINAKSTLAPMIVSEIYRAVTACKAGADFFEGCNLLLQMWMIEHLCHHPQYMSYGSAEKSCIEEFNTRVSGFKLPEGFGEWIARLRAITTGQIEWTLGWLPVEEIVYIPATGPYFLLMGLRGIQPYAPTE</sequence>
<proteinExistence type="predicted"/>
<accession>A0AC58TJT3</accession>
<gene>
    <name evidence="2" type="primary">LOC142174934</name>
</gene>
<dbReference type="Proteomes" id="UP000790787">
    <property type="component" value="Chromosome 20"/>
</dbReference>
<organism evidence="1 2">
    <name type="scientific">Nicotiana tabacum</name>
    <name type="common">Common tobacco</name>
    <dbReference type="NCBI Taxonomy" id="4097"/>
    <lineage>
        <taxon>Eukaryota</taxon>
        <taxon>Viridiplantae</taxon>
        <taxon>Streptophyta</taxon>
        <taxon>Embryophyta</taxon>
        <taxon>Tracheophyta</taxon>
        <taxon>Spermatophyta</taxon>
        <taxon>Magnoliopsida</taxon>
        <taxon>eudicotyledons</taxon>
        <taxon>Gunneridae</taxon>
        <taxon>Pentapetalae</taxon>
        <taxon>asterids</taxon>
        <taxon>lamiids</taxon>
        <taxon>Solanales</taxon>
        <taxon>Solanaceae</taxon>
        <taxon>Nicotianoideae</taxon>
        <taxon>Nicotianeae</taxon>
        <taxon>Nicotiana</taxon>
    </lineage>
</organism>
<evidence type="ECO:0000313" key="1">
    <source>
        <dbReference type="Proteomes" id="UP000790787"/>
    </source>
</evidence>
<dbReference type="RefSeq" id="XP_075097487.1">
    <property type="nucleotide sequence ID" value="XM_075241386.1"/>
</dbReference>
<reference evidence="2" key="2">
    <citation type="submission" date="2025-08" db="UniProtKB">
        <authorList>
            <consortium name="RefSeq"/>
        </authorList>
    </citation>
    <scope>IDENTIFICATION</scope>
    <source>
        <tissue evidence="2">Leaf</tissue>
    </source>
</reference>
<evidence type="ECO:0000313" key="2">
    <source>
        <dbReference type="RefSeq" id="XP_075097487.1"/>
    </source>
</evidence>
<keyword evidence="1" id="KW-1185">Reference proteome</keyword>
<reference evidence="1" key="1">
    <citation type="journal article" date="2014" name="Nat. Commun.">
        <title>The tobacco genome sequence and its comparison with those of tomato and potato.</title>
        <authorList>
            <person name="Sierro N."/>
            <person name="Battey J.N."/>
            <person name="Ouadi S."/>
            <person name="Bakaher N."/>
            <person name="Bovet L."/>
            <person name="Willig A."/>
            <person name="Goepfert S."/>
            <person name="Peitsch M.C."/>
            <person name="Ivanov N.V."/>
        </authorList>
    </citation>
    <scope>NUCLEOTIDE SEQUENCE [LARGE SCALE GENOMIC DNA]</scope>
</reference>
<protein>
    <submittedName>
        <fullName evidence="2">Uncharacterized protein LOC142174934</fullName>
    </submittedName>
</protein>
<name>A0AC58TJT3_TOBAC</name>